<evidence type="ECO:0000313" key="5">
    <source>
        <dbReference type="Proteomes" id="UP000008792"/>
    </source>
</evidence>
<dbReference type="EMBL" id="CH940660">
    <property type="protein sequence ID" value="EDW58019.1"/>
    <property type="molecule type" value="Genomic_DNA"/>
</dbReference>
<gene>
    <name evidence="4" type="primary">Dvir\GJ15309</name>
    <name evidence="4" type="ORF">Dvir_GJ15309</name>
</gene>
<dbReference type="InterPro" id="IPR019410">
    <property type="entry name" value="Methyltransf_16"/>
</dbReference>
<organism evidence="4 5">
    <name type="scientific">Drosophila virilis</name>
    <name type="common">Fruit fly</name>
    <dbReference type="NCBI Taxonomy" id="7244"/>
    <lineage>
        <taxon>Eukaryota</taxon>
        <taxon>Metazoa</taxon>
        <taxon>Ecdysozoa</taxon>
        <taxon>Arthropoda</taxon>
        <taxon>Hexapoda</taxon>
        <taxon>Insecta</taxon>
        <taxon>Pterygota</taxon>
        <taxon>Neoptera</taxon>
        <taxon>Endopterygota</taxon>
        <taxon>Diptera</taxon>
        <taxon>Brachycera</taxon>
        <taxon>Muscomorpha</taxon>
        <taxon>Ephydroidea</taxon>
        <taxon>Drosophilidae</taxon>
        <taxon>Drosophila</taxon>
    </lineage>
</organism>
<dbReference type="OrthoDB" id="194386at2759"/>
<dbReference type="PANTHER" id="PTHR14614:SF130">
    <property type="entry name" value="PROTEIN-LYSINE N-METHYLTRANSFERASE EEF2KMT"/>
    <property type="match status" value="1"/>
</dbReference>
<dbReference type="KEGG" id="dvi:6635607"/>
<dbReference type="InterPro" id="IPR029426">
    <property type="entry name" value="FAM86_N"/>
</dbReference>
<reference evidence="4 5" key="1">
    <citation type="journal article" date="2007" name="Nature">
        <title>Evolution of genes and genomes on the Drosophila phylogeny.</title>
        <authorList>
            <consortium name="Drosophila 12 Genomes Consortium"/>
            <person name="Clark A.G."/>
            <person name="Eisen M.B."/>
            <person name="Smith D.R."/>
            <person name="Bergman C.M."/>
            <person name="Oliver B."/>
            <person name="Markow T.A."/>
            <person name="Kaufman T.C."/>
            <person name="Kellis M."/>
            <person name="Gelbart W."/>
            <person name="Iyer V.N."/>
            <person name="Pollard D.A."/>
            <person name="Sackton T.B."/>
            <person name="Larracuente A.M."/>
            <person name="Singh N.D."/>
            <person name="Abad J.P."/>
            <person name="Abt D.N."/>
            <person name="Adryan B."/>
            <person name="Aguade M."/>
            <person name="Akashi H."/>
            <person name="Anderson W.W."/>
            <person name="Aquadro C.F."/>
            <person name="Ardell D.H."/>
            <person name="Arguello R."/>
            <person name="Artieri C.G."/>
            <person name="Barbash D.A."/>
            <person name="Barker D."/>
            <person name="Barsanti P."/>
            <person name="Batterham P."/>
            <person name="Batzoglou S."/>
            <person name="Begun D."/>
            <person name="Bhutkar A."/>
            <person name="Blanco E."/>
            <person name="Bosak S.A."/>
            <person name="Bradley R.K."/>
            <person name="Brand A.D."/>
            <person name="Brent M.R."/>
            <person name="Brooks A.N."/>
            <person name="Brown R.H."/>
            <person name="Butlin R.K."/>
            <person name="Caggese C."/>
            <person name="Calvi B.R."/>
            <person name="Bernardo de Carvalho A."/>
            <person name="Caspi A."/>
            <person name="Castrezana S."/>
            <person name="Celniker S.E."/>
            <person name="Chang J.L."/>
            <person name="Chapple C."/>
            <person name="Chatterji S."/>
            <person name="Chinwalla A."/>
            <person name="Civetta A."/>
            <person name="Clifton S.W."/>
            <person name="Comeron J.M."/>
            <person name="Costello J.C."/>
            <person name="Coyne J.A."/>
            <person name="Daub J."/>
            <person name="David R.G."/>
            <person name="Delcher A.L."/>
            <person name="Delehaunty K."/>
            <person name="Do C.B."/>
            <person name="Ebling H."/>
            <person name="Edwards K."/>
            <person name="Eickbush T."/>
            <person name="Evans J.D."/>
            <person name="Filipski A."/>
            <person name="Findeiss S."/>
            <person name="Freyhult E."/>
            <person name="Fulton L."/>
            <person name="Fulton R."/>
            <person name="Garcia A.C."/>
            <person name="Gardiner A."/>
            <person name="Garfield D.A."/>
            <person name="Garvin B.E."/>
            <person name="Gibson G."/>
            <person name="Gilbert D."/>
            <person name="Gnerre S."/>
            <person name="Godfrey J."/>
            <person name="Good R."/>
            <person name="Gotea V."/>
            <person name="Gravely B."/>
            <person name="Greenberg A.J."/>
            <person name="Griffiths-Jones S."/>
            <person name="Gross S."/>
            <person name="Guigo R."/>
            <person name="Gustafson E.A."/>
            <person name="Haerty W."/>
            <person name="Hahn M.W."/>
            <person name="Halligan D.L."/>
            <person name="Halpern A.L."/>
            <person name="Halter G.M."/>
            <person name="Han M.V."/>
            <person name="Heger A."/>
            <person name="Hillier L."/>
            <person name="Hinrichs A.S."/>
            <person name="Holmes I."/>
            <person name="Hoskins R.A."/>
            <person name="Hubisz M.J."/>
            <person name="Hultmark D."/>
            <person name="Huntley M.A."/>
            <person name="Jaffe D.B."/>
            <person name="Jagadeeshan S."/>
            <person name="Jeck W.R."/>
            <person name="Johnson J."/>
            <person name="Jones C.D."/>
            <person name="Jordan W.C."/>
            <person name="Karpen G.H."/>
            <person name="Kataoka E."/>
            <person name="Keightley P.D."/>
            <person name="Kheradpour P."/>
            <person name="Kirkness E.F."/>
            <person name="Koerich L.B."/>
            <person name="Kristiansen K."/>
            <person name="Kudrna D."/>
            <person name="Kulathinal R.J."/>
            <person name="Kumar S."/>
            <person name="Kwok R."/>
            <person name="Lander E."/>
            <person name="Langley C.H."/>
            <person name="Lapoint R."/>
            <person name="Lazzaro B.P."/>
            <person name="Lee S.J."/>
            <person name="Levesque L."/>
            <person name="Li R."/>
            <person name="Lin C.F."/>
            <person name="Lin M.F."/>
            <person name="Lindblad-Toh K."/>
            <person name="Llopart A."/>
            <person name="Long M."/>
            <person name="Low L."/>
            <person name="Lozovsky E."/>
            <person name="Lu J."/>
            <person name="Luo M."/>
            <person name="Machado C.A."/>
            <person name="Makalowski W."/>
            <person name="Marzo M."/>
            <person name="Matsuda M."/>
            <person name="Matzkin L."/>
            <person name="McAllister B."/>
            <person name="McBride C.S."/>
            <person name="McKernan B."/>
            <person name="McKernan K."/>
            <person name="Mendez-Lago M."/>
            <person name="Minx P."/>
            <person name="Mollenhauer M.U."/>
            <person name="Montooth K."/>
            <person name="Mount S.M."/>
            <person name="Mu X."/>
            <person name="Myers E."/>
            <person name="Negre B."/>
            <person name="Newfeld S."/>
            <person name="Nielsen R."/>
            <person name="Noor M.A."/>
            <person name="O'Grady P."/>
            <person name="Pachter L."/>
            <person name="Papaceit M."/>
            <person name="Parisi M.J."/>
            <person name="Parisi M."/>
            <person name="Parts L."/>
            <person name="Pedersen J.S."/>
            <person name="Pesole G."/>
            <person name="Phillippy A.M."/>
            <person name="Ponting C.P."/>
            <person name="Pop M."/>
            <person name="Porcelli D."/>
            <person name="Powell J.R."/>
            <person name="Prohaska S."/>
            <person name="Pruitt K."/>
            <person name="Puig M."/>
            <person name="Quesneville H."/>
            <person name="Ram K.R."/>
            <person name="Rand D."/>
            <person name="Rasmussen M.D."/>
            <person name="Reed L.K."/>
            <person name="Reenan R."/>
            <person name="Reily A."/>
            <person name="Remington K.A."/>
            <person name="Rieger T.T."/>
            <person name="Ritchie M.G."/>
            <person name="Robin C."/>
            <person name="Rogers Y.H."/>
            <person name="Rohde C."/>
            <person name="Rozas J."/>
            <person name="Rubenfield M.J."/>
            <person name="Ruiz A."/>
            <person name="Russo S."/>
            <person name="Salzberg S.L."/>
            <person name="Sanchez-Gracia A."/>
            <person name="Saranga D.J."/>
            <person name="Sato H."/>
            <person name="Schaeffer S.W."/>
            <person name="Schatz M.C."/>
            <person name="Schlenke T."/>
            <person name="Schwartz R."/>
            <person name="Segarra C."/>
            <person name="Singh R.S."/>
            <person name="Sirot L."/>
            <person name="Sirota M."/>
            <person name="Sisneros N.B."/>
            <person name="Smith C.D."/>
            <person name="Smith T.F."/>
            <person name="Spieth J."/>
            <person name="Stage D.E."/>
            <person name="Stark A."/>
            <person name="Stephan W."/>
            <person name="Strausberg R.L."/>
            <person name="Strempel S."/>
            <person name="Sturgill D."/>
            <person name="Sutton G."/>
            <person name="Sutton G.G."/>
            <person name="Tao W."/>
            <person name="Teichmann S."/>
            <person name="Tobari Y.N."/>
            <person name="Tomimura Y."/>
            <person name="Tsolas J.M."/>
            <person name="Valente V.L."/>
            <person name="Venter E."/>
            <person name="Venter J.C."/>
            <person name="Vicario S."/>
            <person name="Vieira F.G."/>
            <person name="Vilella A.J."/>
            <person name="Villasante A."/>
            <person name="Walenz B."/>
            <person name="Wang J."/>
            <person name="Wasserman M."/>
            <person name="Watts T."/>
            <person name="Wilson D."/>
            <person name="Wilson R.K."/>
            <person name="Wing R.A."/>
            <person name="Wolfner M.F."/>
            <person name="Wong A."/>
            <person name="Wong G.K."/>
            <person name="Wu C.I."/>
            <person name="Wu G."/>
            <person name="Yamamoto D."/>
            <person name="Yang H.P."/>
            <person name="Yang S.P."/>
            <person name="Yorke J.A."/>
            <person name="Yoshida K."/>
            <person name="Zdobnov E."/>
            <person name="Zhang P."/>
            <person name="Zhang Y."/>
            <person name="Zimin A.V."/>
            <person name="Baldwin J."/>
            <person name="Abdouelleil A."/>
            <person name="Abdulkadir J."/>
            <person name="Abebe A."/>
            <person name="Abera B."/>
            <person name="Abreu J."/>
            <person name="Acer S.C."/>
            <person name="Aftuck L."/>
            <person name="Alexander A."/>
            <person name="An P."/>
            <person name="Anderson E."/>
            <person name="Anderson S."/>
            <person name="Arachi H."/>
            <person name="Azer M."/>
            <person name="Bachantsang P."/>
            <person name="Barry A."/>
            <person name="Bayul T."/>
            <person name="Berlin A."/>
            <person name="Bessette D."/>
            <person name="Bloom T."/>
            <person name="Blye J."/>
            <person name="Boguslavskiy L."/>
            <person name="Bonnet C."/>
            <person name="Boukhgalter B."/>
            <person name="Bourzgui I."/>
            <person name="Brown A."/>
            <person name="Cahill P."/>
            <person name="Channer S."/>
            <person name="Cheshatsang Y."/>
            <person name="Chuda L."/>
            <person name="Citroen M."/>
            <person name="Collymore A."/>
            <person name="Cooke P."/>
            <person name="Costello M."/>
            <person name="D'Aco K."/>
            <person name="Daza R."/>
            <person name="De Haan G."/>
            <person name="DeGray S."/>
            <person name="DeMaso C."/>
            <person name="Dhargay N."/>
            <person name="Dooley K."/>
            <person name="Dooley E."/>
            <person name="Doricent M."/>
            <person name="Dorje P."/>
            <person name="Dorjee K."/>
            <person name="Dupes A."/>
            <person name="Elong R."/>
            <person name="Falk J."/>
            <person name="Farina A."/>
            <person name="Faro S."/>
            <person name="Ferguson D."/>
            <person name="Fisher S."/>
            <person name="Foley C.D."/>
            <person name="Franke A."/>
            <person name="Friedrich D."/>
            <person name="Gadbois L."/>
            <person name="Gearin G."/>
            <person name="Gearin C.R."/>
            <person name="Giannoukos G."/>
            <person name="Goode T."/>
            <person name="Graham J."/>
            <person name="Grandbois E."/>
            <person name="Grewal S."/>
            <person name="Gyaltsen K."/>
            <person name="Hafez N."/>
            <person name="Hagos B."/>
            <person name="Hall J."/>
            <person name="Henson C."/>
            <person name="Hollinger A."/>
            <person name="Honan T."/>
            <person name="Huard M.D."/>
            <person name="Hughes L."/>
            <person name="Hurhula B."/>
            <person name="Husby M.E."/>
            <person name="Kamat A."/>
            <person name="Kanga B."/>
            <person name="Kashin S."/>
            <person name="Khazanovich D."/>
            <person name="Kisner P."/>
            <person name="Lance K."/>
            <person name="Lara M."/>
            <person name="Lee W."/>
            <person name="Lennon N."/>
            <person name="Letendre F."/>
            <person name="LeVine R."/>
            <person name="Lipovsky A."/>
            <person name="Liu X."/>
            <person name="Liu J."/>
            <person name="Liu S."/>
            <person name="Lokyitsang T."/>
            <person name="Lokyitsang Y."/>
            <person name="Lubonja R."/>
            <person name="Lui A."/>
            <person name="MacDonald P."/>
            <person name="Magnisalis V."/>
            <person name="Maru K."/>
            <person name="Matthews C."/>
            <person name="McCusker W."/>
            <person name="McDonough S."/>
            <person name="Mehta T."/>
            <person name="Meldrim J."/>
            <person name="Meneus L."/>
            <person name="Mihai O."/>
            <person name="Mihalev A."/>
            <person name="Mihova T."/>
            <person name="Mittelman R."/>
            <person name="Mlenga V."/>
            <person name="Montmayeur A."/>
            <person name="Mulrain L."/>
            <person name="Navidi A."/>
            <person name="Naylor J."/>
            <person name="Negash T."/>
            <person name="Nguyen T."/>
            <person name="Nguyen N."/>
            <person name="Nicol R."/>
            <person name="Norbu C."/>
            <person name="Norbu N."/>
            <person name="Novod N."/>
            <person name="O'Neill B."/>
            <person name="Osman S."/>
            <person name="Markiewicz E."/>
            <person name="Oyono O.L."/>
            <person name="Patti C."/>
            <person name="Phunkhang P."/>
            <person name="Pierre F."/>
            <person name="Priest M."/>
            <person name="Raghuraman S."/>
            <person name="Rege F."/>
            <person name="Reyes R."/>
            <person name="Rise C."/>
            <person name="Rogov P."/>
            <person name="Ross K."/>
            <person name="Ryan E."/>
            <person name="Settipalli S."/>
            <person name="Shea T."/>
            <person name="Sherpa N."/>
            <person name="Shi L."/>
            <person name="Shih D."/>
            <person name="Sparrow T."/>
            <person name="Spaulding J."/>
            <person name="Stalker J."/>
            <person name="Stange-Thomann N."/>
            <person name="Stavropoulos S."/>
            <person name="Stone C."/>
            <person name="Strader C."/>
            <person name="Tesfaye S."/>
            <person name="Thomson T."/>
            <person name="Thoulutsang Y."/>
            <person name="Thoulutsang D."/>
            <person name="Topham K."/>
            <person name="Topping I."/>
            <person name="Tsamla T."/>
            <person name="Vassiliev H."/>
            <person name="Vo A."/>
            <person name="Wangchuk T."/>
            <person name="Wangdi T."/>
            <person name="Weiand M."/>
            <person name="Wilkinson J."/>
            <person name="Wilson A."/>
            <person name="Yadav S."/>
            <person name="Young G."/>
            <person name="Yu Q."/>
            <person name="Zembek L."/>
            <person name="Zhong D."/>
            <person name="Zimmer A."/>
            <person name="Zwirko Z."/>
            <person name="Jaffe D.B."/>
            <person name="Alvarez P."/>
            <person name="Brockman W."/>
            <person name="Butler J."/>
            <person name="Chin C."/>
            <person name="Gnerre S."/>
            <person name="Grabherr M."/>
            <person name="Kleber M."/>
            <person name="Mauceli E."/>
            <person name="MacCallum I."/>
        </authorList>
    </citation>
    <scope>NUCLEOTIDE SEQUENCE [LARGE SCALE GENOMIC DNA]</scope>
    <source>
        <strain evidence="5">Tucson 15010-1051.87</strain>
    </source>
</reference>
<evidence type="ECO:0000256" key="2">
    <source>
        <dbReference type="ARBA" id="ARBA00022679"/>
    </source>
</evidence>
<evidence type="ECO:0000256" key="1">
    <source>
        <dbReference type="ARBA" id="ARBA00005511"/>
    </source>
</evidence>
<comment type="similarity">
    <text evidence="1">Belongs to the class I-like SAM-binding methyltransferase superfamily. EEF2KMT family.</text>
</comment>
<dbReference type="Gene3D" id="3.40.50.150">
    <property type="entry name" value="Vaccinia Virus protein VP39"/>
    <property type="match status" value="1"/>
</dbReference>
<dbReference type="CDD" id="cd02440">
    <property type="entry name" value="AdoMet_MTases"/>
    <property type="match status" value="1"/>
</dbReference>
<dbReference type="InterPro" id="IPR029063">
    <property type="entry name" value="SAM-dependent_MTases_sf"/>
</dbReference>
<protein>
    <recommendedName>
        <fullName evidence="3">FAM86 N-terminal domain-containing protein</fullName>
    </recommendedName>
</protein>
<dbReference type="GO" id="GO:0016740">
    <property type="term" value="F:transferase activity"/>
    <property type="evidence" value="ECO:0007669"/>
    <property type="project" value="UniProtKB-KW"/>
</dbReference>
<evidence type="ECO:0000313" key="4">
    <source>
        <dbReference type="EMBL" id="EDW58019.1"/>
    </source>
</evidence>
<proteinExistence type="inferred from homology"/>
<dbReference type="HOGENOM" id="CLU_038942_0_1_1"/>
<dbReference type="eggNOG" id="KOG2497">
    <property type="taxonomic scope" value="Eukaryota"/>
</dbReference>
<dbReference type="SUPFAM" id="SSF53335">
    <property type="entry name" value="S-adenosyl-L-methionine-dependent methyltransferases"/>
    <property type="match status" value="1"/>
</dbReference>
<dbReference type="PANTHER" id="PTHR14614">
    <property type="entry name" value="HEPATOCELLULAR CARCINOMA-ASSOCIATED ANTIGEN"/>
    <property type="match status" value="1"/>
</dbReference>
<dbReference type="STRING" id="7244.B4MCU7"/>
<dbReference type="GO" id="GO:0032991">
    <property type="term" value="C:protein-containing complex"/>
    <property type="evidence" value="ECO:0007669"/>
    <property type="project" value="TreeGrafter"/>
</dbReference>
<dbReference type="Pfam" id="PF14904">
    <property type="entry name" value="FAM86"/>
    <property type="match status" value="1"/>
</dbReference>
<dbReference type="AlphaFoldDB" id="B4MCU7"/>
<name>B4MCU7_DROVI</name>
<accession>B4MCU7</accession>
<dbReference type="FunCoup" id="B4MCU7">
    <property type="interactions" value="1134"/>
</dbReference>
<keyword evidence="2" id="KW-0808">Transferase</keyword>
<dbReference type="Pfam" id="PF10294">
    <property type="entry name" value="Methyltransf_16"/>
    <property type="match status" value="1"/>
</dbReference>
<dbReference type="InParanoid" id="B4MCU7"/>
<feature type="domain" description="FAM86 N-terminal" evidence="3">
    <location>
        <begin position="8"/>
        <end position="84"/>
    </location>
</feature>
<dbReference type="PhylomeDB" id="B4MCU7"/>
<sequence>MDSNKFGKLQQQFLCCYPVNKMAWSTLELPLELEAQRALIAATCGHPLNQRYPVRRSYQEAFVKRLMHLLKDHEELHDDIYDSLCGQLAKATIDASTTTAASQYAYKHYMLLPDKYITLRESTSFVSEGTTGLCTWEAALVLADYLLAHPSLLQGKNVLELGAGAGLLGILLKQPALQLPVGQVLITDGSAACVQLMRENIALNFDSDPSDAATPQCAQLRWHEISQFPWSQYAAPDLLLAADVIYDDTQFSALLEALDAIYELRGNRCEMLLASTVRNVDTVHEFMQQLEQHRYQVTPCANVSACASHFCRDHTAAVQIVCIKR</sequence>
<keyword evidence="5" id="KW-1185">Reference proteome</keyword>
<dbReference type="OMA" id="CWQASCD"/>
<evidence type="ECO:0000259" key="3">
    <source>
        <dbReference type="Pfam" id="PF14904"/>
    </source>
</evidence>
<dbReference type="Proteomes" id="UP000008792">
    <property type="component" value="Unassembled WGS sequence"/>
</dbReference>